<organism evidence="3 4">
    <name type="scientific">Apiosordaria backusii</name>
    <dbReference type="NCBI Taxonomy" id="314023"/>
    <lineage>
        <taxon>Eukaryota</taxon>
        <taxon>Fungi</taxon>
        <taxon>Dikarya</taxon>
        <taxon>Ascomycota</taxon>
        <taxon>Pezizomycotina</taxon>
        <taxon>Sordariomycetes</taxon>
        <taxon>Sordariomycetidae</taxon>
        <taxon>Sordariales</taxon>
        <taxon>Lasiosphaeriaceae</taxon>
        <taxon>Apiosordaria</taxon>
    </lineage>
</organism>
<dbReference type="Proteomes" id="UP001172159">
    <property type="component" value="Unassembled WGS sequence"/>
</dbReference>
<keyword evidence="4" id="KW-1185">Reference proteome</keyword>
<evidence type="ECO:0000313" key="3">
    <source>
        <dbReference type="EMBL" id="KAK0744942.1"/>
    </source>
</evidence>
<sequence>MWLFRRDSGLAAGSLPSNIEKLLRNRIALWEKIRSVTGQPGMSIGVISQGQEVLKHNAGVIDTTTTTGRTPNSDTLYCIASLSKAFMAASLDILVRKGKASWDSTVQSILPEFCHNQKSAEYQGMTLRDICSHRTGLLSLDEITQGLDGRILIDKKDVVKVCNAMPIKHDLRSGFLYNNGLYELAGHIVEKLSGYSNWGDFQRDHIFEPLGMERTTAFKDSDTDKNFAKPYMILTDGTPSYIPPTELSADSMNGGSGGIRSSVNDLLKWCHCLLASFGGGSSKTDAVVGHKSPIFNRCTIADPEDAEAGDYCTGWCHHRTPAKLGLISPNRDLVSPVLGAASPSLLLYGHQGDVPGYTCNIYVIPDSNSAVVVLSNGTGHGDATDWIAQDIIQTISGLQPEVDFLSAAKEAAKLYLDQYEVDFRDPLEKHRIDPSPSPALEDFPGRYVMNNLNVAFIDVVLDTADSNNLQMMVNGCQDQKLVLKHYNYDVFSHLPDSYDECLKRALYRADWLSVLIFFTRDDKGKVKGCYWNMNGVDVSFTRRG</sequence>
<evidence type="ECO:0000313" key="4">
    <source>
        <dbReference type="Proteomes" id="UP001172159"/>
    </source>
</evidence>
<evidence type="ECO:0000256" key="1">
    <source>
        <dbReference type="ARBA" id="ARBA00038215"/>
    </source>
</evidence>
<name>A0AA40ET32_9PEZI</name>
<dbReference type="InterPro" id="IPR012338">
    <property type="entry name" value="Beta-lactam/transpept-like"/>
</dbReference>
<gene>
    <name evidence="3" type="ORF">B0T21DRAFT_381033</name>
</gene>
<comment type="similarity">
    <text evidence="1">Belongs to the peptidase S12 family.</text>
</comment>
<reference evidence="3" key="1">
    <citation type="submission" date="2023-06" db="EMBL/GenBank/DDBJ databases">
        <title>Genome-scale phylogeny and comparative genomics of the fungal order Sordariales.</title>
        <authorList>
            <consortium name="Lawrence Berkeley National Laboratory"/>
            <person name="Hensen N."/>
            <person name="Bonometti L."/>
            <person name="Westerberg I."/>
            <person name="Brannstrom I.O."/>
            <person name="Guillou S."/>
            <person name="Cros-Aarteil S."/>
            <person name="Calhoun S."/>
            <person name="Haridas S."/>
            <person name="Kuo A."/>
            <person name="Mondo S."/>
            <person name="Pangilinan J."/>
            <person name="Riley R."/>
            <person name="Labutti K."/>
            <person name="Andreopoulos B."/>
            <person name="Lipzen A."/>
            <person name="Chen C."/>
            <person name="Yanf M."/>
            <person name="Daum C."/>
            <person name="Ng V."/>
            <person name="Clum A."/>
            <person name="Steindorff A."/>
            <person name="Ohm R."/>
            <person name="Martin F."/>
            <person name="Silar P."/>
            <person name="Natvig D."/>
            <person name="Lalanne C."/>
            <person name="Gautier V."/>
            <person name="Ament-Velasquez S.L."/>
            <person name="Kruys A."/>
            <person name="Hutchinson M.I."/>
            <person name="Powell A.J."/>
            <person name="Barry K."/>
            <person name="Miller A.N."/>
            <person name="Grigoriev I.V."/>
            <person name="Debuchy R."/>
            <person name="Gladieux P."/>
            <person name="Thoren M.H."/>
            <person name="Johannesson H."/>
        </authorList>
    </citation>
    <scope>NUCLEOTIDE SEQUENCE</scope>
    <source>
        <strain evidence="3">CBS 540.89</strain>
    </source>
</reference>
<dbReference type="InterPro" id="IPR050491">
    <property type="entry name" value="AmpC-like"/>
</dbReference>
<dbReference type="Pfam" id="PF00144">
    <property type="entry name" value="Beta-lactamase"/>
    <property type="match status" value="1"/>
</dbReference>
<dbReference type="PANTHER" id="PTHR46825:SF14">
    <property type="entry name" value="BETA-LACTAMASE-RELATED DOMAIN-CONTAINING PROTEIN"/>
    <property type="match status" value="1"/>
</dbReference>
<protein>
    <submittedName>
        <fullName evidence="3">Beta-lactamase/transpeptidase-like protein</fullName>
    </submittedName>
</protein>
<proteinExistence type="inferred from homology"/>
<dbReference type="PANTHER" id="PTHR46825">
    <property type="entry name" value="D-ALANYL-D-ALANINE-CARBOXYPEPTIDASE/ENDOPEPTIDASE AMPH"/>
    <property type="match status" value="1"/>
</dbReference>
<accession>A0AA40ET32</accession>
<dbReference type="Gene3D" id="3.40.710.10">
    <property type="entry name" value="DD-peptidase/beta-lactamase superfamily"/>
    <property type="match status" value="1"/>
</dbReference>
<feature type="domain" description="Beta-lactamase-related" evidence="2">
    <location>
        <begin position="38"/>
        <end position="388"/>
    </location>
</feature>
<dbReference type="EMBL" id="JAUKTV010000002">
    <property type="protein sequence ID" value="KAK0744942.1"/>
    <property type="molecule type" value="Genomic_DNA"/>
</dbReference>
<comment type="caution">
    <text evidence="3">The sequence shown here is derived from an EMBL/GenBank/DDBJ whole genome shotgun (WGS) entry which is preliminary data.</text>
</comment>
<dbReference type="InterPro" id="IPR001466">
    <property type="entry name" value="Beta-lactam-related"/>
</dbReference>
<dbReference type="AlphaFoldDB" id="A0AA40ET32"/>
<evidence type="ECO:0000259" key="2">
    <source>
        <dbReference type="Pfam" id="PF00144"/>
    </source>
</evidence>
<dbReference type="SUPFAM" id="SSF56601">
    <property type="entry name" value="beta-lactamase/transpeptidase-like"/>
    <property type="match status" value="1"/>
</dbReference>